<dbReference type="Proteomes" id="UP000574769">
    <property type="component" value="Unassembled WGS sequence"/>
</dbReference>
<protein>
    <recommendedName>
        <fullName evidence="3">Multidrug transporter</fullName>
    </recommendedName>
</protein>
<organism evidence="1 2">
    <name type="scientific">Sphingomonas abaci</name>
    <dbReference type="NCBI Taxonomy" id="237611"/>
    <lineage>
        <taxon>Bacteria</taxon>
        <taxon>Pseudomonadati</taxon>
        <taxon>Pseudomonadota</taxon>
        <taxon>Alphaproteobacteria</taxon>
        <taxon>Sphingomonadales</taxon>
        <taxon>Sphingomonadaceae</taxon>
        <taxon>Sphingomonas</taxon>
    </lineage>
</organism>
<proteinExistence type="predicted"/>
<reference evidence="1 2" key="1">
    <citation type="submission" date="2020-08" db="EMBL/GenBank/DDBJ databases">
        <title>Genomic Encyclopedia of Type Strains, Phase IV (KMG-IV): sequencing the most valuable type-strain genomes for metagenomic binning, comparative biology and taxonomic classification.</title>
        <authorList>
            <person name="Goeker M."/>
        </authorList>
    </citation>
    <scope>NUCLEOTIDE SEQUENCE [LARGE SCALE GENOMIC DNA]</scope>
    <source>
        <strain evidence="1 2">DSM 15867</strain>
    </source>
</reference>
<keyword evidence="2" id="KW-1185">Reference proteome</keyword>
<sequence length="242" mass="26753">MTSQHAILTAEAHRDLTIRTERAAALGDAAMCCITVPDEFRAVQSEYPILFRLSDTRDRFTALAMFGFENGENLFLEDGRWDARYRPLAIEIQPFLIGGSPTDDGIGQVHIDLSSPRIDQGGQGERLFDTMGRPTPYLDRVAGLLGTLDQGYRAAPDFFAALQRHDLLEPFTLDVTLDDGSRNQLVGFHIIAEDRLATLDAGMLAELNAAGHLLPIYMAIASLEQFGELVGRRNRRIAHGRG</sequence>
<evidence type="ECO:0000313" key="2">
    <source>
        <dbReference type="Proteomes" id="UP000574769"/>
    </source>
</evidence>
<dbReference type="RefSeq" id="WP_184110730.1">
    <property type="nucleotide sequence ID" value="NZ_JACHNY010000001.1"/>
</dbReference>
<evidence type="ECO:0000313" key="1">
    <source>
        <dbReference type="EMBL" id="MBB4616119.1"/>
    </source>
</evidence>
<dbReference type="AlphaFoldDB" id="A0A7W7AFK4"/>
<accession>A0A7W7AFK4</accession>
<evidence type="ECO:0008006" key="3">
    <source>
        <dbReference type="Google" id="ProtNLM"/>
    </source>
</evidence>
<dbReference type="Pfam" id="PF07277">
    <property type="entry name" value="SapC"/>
    <property type="match status" value="1"/>
</dbReference>
<dbReference type="EMBL" id="JACHNY010000001">
    <property type="protein sequence ID" value="MBB4616119.1"/>
    <property type="molecule type" value="Genomic_DNA"/>
</dbReference>
<gene>
    <name evidence="1" type="ORF">GGQ96_000225</name>
</gene>
<dbReference type="InterPro" id="IPR010836">
    <property type="entry name" value="SapC"/>
</dbReference>
<name>A0A7W7AFK4_9SPHN</name>
<comment type="caution">
    <text evidence="1">The sequence shown here is derived from an EMBL/GenBank/DDBJ whole genome shotgun (WGS) entry which is preliminary data.</text>
</comment>